<sequence length="201" mass="23923">MDTKKLDEQFMKDVSSIKWDELIVPQDILYKEVELKHGLTLKEVELASFLSSQLGVVIVCIDRISYKGDKEITHTFRIYGKPEYVGYFLKYFRGIYKVVTQIKNRVENYKLVKGNPIALAEKRVYNLISEKIKELRDSRPSNLISRTSKMKRSYLYQMCENVIVLEKLDYKKYVLKDHTPKKLIKCSLTNEYKHRRILKWE</sequence>
<evidence type="ECO:0000313" key="1">
    <source>
        <dbReference type="EMBL" id="DAG03427.1"/>
    </source>
</evidence>
<accession>A0A8S5V9W1</accession>
<protein>
    <submittedName>
        <fullName evidence="1">Uncharacterized protein</fullName>
    </submittedName>
</protein>
<name>A0A8S5V9W1_9CAUD</name>
<dbReference type="EMBL" id="BK016230">
    <property type="protein sequence ID" value="DAG03427.1"/>
    <property type="molecule type" value="Genomic_DNA"/>
</dbReference>
<organism evidence="1">
    <name type="scientific">Ackermannviridae sp. ctUml7</name>
    <dbReference type="NCBI Taxonomy" id="2825753"/>
    <lineage>
        <taxon>Viruses</taxon>
        <taxon>Duplodnaviria</taxon>
        <taxon>Heunggongvirae</taxon>
        <taxon>Uroviricota</taxon>
        <taxon>Caudoviricetes</taxon>
        <taxon>Pantevenvirales</taxon>
        <taxon>Ackermannviridae</taxon>
    </lineage>
</organism>
<proteinExistence type="predicted"/>
<reference evidence="1" key="1">
    <citation type="journal article" date="2021" name="Proc. Natl. Acad. Sci. U.S.A.">
        <title>A Catalog of Tens of Thousands of Viruses from Human Metagenomes Reveals Hidden Associations with Chronic Diseases.</title>
        <authorList>
            <person name="Tisza M.J."/>
            <person name="Buck C.B."/>
        </authorList>
    </citation>
    <scope>NUCLEOTIDE SEQUENCE</scope>
    <source>
        <strain evidence="1">CtUml7</strain>
    </source>
</reference>